<accession>A0A1F6DX65</accession>
<dbReference type="Proteomes" id="UP000177652">
    <property type="component" value="Unassembled WGS sequence"/>
</dbReference>
<evidence type="ECO:0000313" key="1">
    <source>
        <dbReference type="EMBL" id="OGG65870.1"/>
    </source>
</evidence>
<gene>
    <name evidence="1" type="ORF">A3D71_00680</name>
</gene>
<dbReference type="AlphaFoldDB" id="A0A1F6DX65"/>
<protein>
    <submittedName>
        <fullName evidence="1">Uncharacterized protein</fullName>
    </submittedName>
</protein>
<organism evidence="1 2">
    <name type="scientific">Candidatus Kaiserbacteria bacterium RIFCSPHIGHO2_02_FULL_55_20</name>
    <dbReference type="NCBI Taxonomy" id="1798497"/>
    <lineage>
        <taxon>Bacteria</taxon>
        <taxon>Candidatus Kaiseribacteriota</taxon>
    </lineage>
</organism>
<reference evidence="1 2" key="1">
    <citation type="journal article" date="2016" name="Nat. Commun.">
        <title>Thousands of microbial genomes shed light on interconnected biogeochemical processes in an aquifer system.</title>
        <authorList>
            <person name="Anantharaman K."/>
            <person name="Brown C.T."/>
            <person name="Hug L.A."/>
            <person name="Sharon I."/>
            <person name="Castelle C.J."/>
            <person name="Probst A.J."/>
            <person name="Thomas B.C."/>
            <person name="Singh A."/>
            <person name="Wilkins M.J."/>
            <person name="Karaoz U."/>
            <person name="Brodie E.L."/>
            <person name="Williams K.H."/>
            <person name="Hubbard S.S."/>
            <person name="Banfield J.F."/>
        </authorList>
    </citation>
    <scope>NUCLEOTIDE SEQUENCE [LARGE SCALE GENOMIC DNA]</scope>
</reference>
<evidence type="ECO:0000313" key="2">
    <source>
        <dbReference type="Proteomes" id="UP000177652"/>
    </source>
</evidence>
<name>A0A1F6DX65_9BACT</name>
<dbReference type="EMBL" id="MFLK01000029">
    <property type="protein sequence ID" value="OGG65870.1"/>
    <property type="molecule type" value="Genomic_DNA"/>
</dbReference>
<proteinExistence type="predicted"/>
<dbReference type="STRING" id="1798497.A3D71_00680"/>
<comment type="caution">
    <text evidence="1">The sequence shown here is derived from an EMBL/GenBank/DDBJ whole genome shotgun (WGS) entry which is preliminary data.</text>
</comment>
<sequence length="96" mass="10239">MKKTIHSEMKKIAQEGAELARITGVQAKKVSKHAIRIMKNPSQVQGAARTAARTVVADAIQAHKSVRGAASHLSKLGKGFAAGVREGVRDAKKNQK</sequence>